<dbReference type="InterPro" id="IPR036621">
    <property type="entry name" value="Anticodon-bd_dom_sf"/>
</dbReference>
<sequence length="433" mass="48499">MQNVKGTYDFFGKEQAIRKKVQSVLQEVFELYDFDGMDSTILTELDLLTSKYAGGDEILKEMYQLTDQGMRNLGLRYDLTIPFAKVIALNPGIEIPFKRYEIGKVFRDGPVKRGRLREFLQCDIDVVGIEGLEAEAELMQVAFEVFKRLDLQVTLRWNNRKFLGEILETVGVTSEEKLSVMLSLDKIEKIGNEGVIKELISKGLSSQVTNAITGLIEMDEPTLENLFDKYKFKNSEGSSEVFALQELIVKLELDKMCKFDPFLSRGLSFYTGTVYEIFDANKIFASSLGGGGRYDAIIGKLVGRDDIQYPTVGISFGMESIMEMLKSRPIQLPQPLVVVISIGETSADVLKAAAILRSNGIRTSIETSKRKLKKSLATAASNGIPYVILIGEDEAKDGLLRLKDMKEKNEKVVTVQEAVNRILQQQSKISEGY</sequence>
<evidence type="ECO:0000256" key="1">
    <source>
        <dbReference type="ARBA" id="ARBA00008226"/>
    </source>
</evidence>
<dbReference type="NCBIfam" id="NF009085">
    <property type="entry name" value="PRK12420.1"/>
    <property type="match status" value="1"/>
</dbReference>
<evidence type="ECO:0000256" key="7">
    <source>
        <dbReference type="ARBA" id="ARBA00022917"/>
    </source>
</evidence>
<evidence type="ECO:0000313" key="12">
    <source>
        <dbReference type="EMBL" id="MBP1963365.1"/>
    </source>
</evidence>
<evidence type="ECO:0000256" key="10">
    <source>
        <dbReference type="NCBIfam" id="TIGR00442"/>
    </source>
</evidence>
<keyword evidence="12" id="KW-0436">Ligase</keyword>
<dbReference type="Pfam" id="PF03129">
    <property type="entry name" value="HGTP_anticodon"/>
    <property type="match status" value="1"/>
</dbReference>
<dbReference type="Gene3D" id="3.40.50.800">
    <property type="entry name" value="Anticodon-binding domain"/>
    <property type="match status" value="1"/>
</dbReference>
<dbReference type="InterPro" id="IPR004154">
    <property type="entry name" value="Anticodon-bd"/>
</dbReference>
<keyword evidence="7" id="KW-0648">Protein biosynthesis</keyword>
<evidence type="ECO:0000313" key="13">
    <source>
        <dbReference type="Proteomes" id="UP001519344"/>
    </source>
</evidence>
<dbReference type="NCBIfam" id="TIGR00442">
    <property type="entry name" value="hisS"/>
    <property type="match status" value="1"/>
</dbReference>
<dbReference type="InterPro" id="IPR045864">
    <property type="entry name" value="aa-tRNA-synth_II/BPL/LPL"/>
</dbReference>
<name>A0ABS4HY00_9BACL</name>
<dbReference type="InterPro" id="IPR041715">
    <property type="entry name" value="HisRS-like_core"/>
</dbReference>
<proteinExistence type="inferred from homology"/>
<dbReference type="PROSITE" id="PS50862">
    <property type="entry name" value="AA_TRNA_LIGASE_II"/>
    <property type="match status" value="1"/>
</dbReference>
<protein>
    <recommendedName>
        <fullName evidence="3 10">Histidine--tRNA ligase</fullName>
        <ecNumber evidence="2 10">6.1.1.21</ecNumber>
    </recommendedName>
</protein>
<evidence type="ECO:0000259" key="11">
    <source>
        <dbReference type="PROSITE" id="PS50862"/>
    </source>
</evidence>
<dbReference type="SUPFAM" id="SSF52954">
    <property type="entry name" value="Class II aaRS ABD-related"/>
    <property type="match status" value="1"/>
</dbReference>
<dbReference type="Gene3D" id="3.30.930.10">
    <property type="entry name" value="Bira Bifunctional Protein, Domain 2"/>
    <property type="match status" value="1"/>
</dbReference>
<reference evidence="12 13" key="1">
    <citation type="submission" date="2021-03" db="EMBL/GenBank/DDBJ databases">
        <title>Genomic Encyclopedia of Type Strains, Phase IV (KMG-IV): sequencing the most valuable type-strain genomes for metagenomic binning, comparative biology and taxonomic classification.</title>
        <authorList>
            <person name="Goeker M."/>
        </authorList>
    </citation>
    <scope>NUCLEOTIDE SEQUENCE [LARGE SCALE GENOMIC DNA]</scope>
    <source>
        <strain evidence="12 13">DSM 24950</strain>
    </source>
</reference>
<dbReference type="SUPFAM" id="SSF55681">
    <property type="entry name" value="Class II aaRS and biotin synthetases"/>
    <property type="match status" value="1"/>
</dbReference>
<organism evidence="12 13">
    <name type="scientific">Paenibacillus aceris</name>
    <dbReference type="NCBI Taxonomy" id="869555"/>
    <lineage>
        <taxon>Bacteria</taxon>
        <taxon>Bacillati</taxon>
        <taxon>Bacillota</taxon>
        <taxon>Bacilli</taxon>
        <taxon>Bacillales</taxon>
        <taxon>Paenibacillaceae</taxon>
        <taxon>Paenibacillus</taxon>
    </lineage>
</organism>
<dbReference type="Pfam" id="PF13393">
    <property type="entry name" value="tRNA-synt_His"/>
    <property type="match status" value="1"/>
</dbReference>
<comment type="catalytic activity">
    <reaction evidence="9">
        <text>tRNA(His) + L-histidine + ATP = L-histidyl-tRNA(His) + AMP + diphosphate + H(+)</text>
        <dbReference type="Rhea" id="RHEA:17313"/>
        <dbReference type="Rhea" id="RHEA-COMP:9665"/>
        <dbReference type="Rhea" id="RHEA-COMP:9689"/>
        <dbReference type="ChEBI" id="CHEBI:15378"/>
        <dbReference type="ChEBI" id="CHEBI:30616"/>
        <dbReference type="ChEBI" id="CHEBI:33019"/>
        <dbReference type="ChEBI" id="CHEBI:57595"/>
        <dbReference type="ChEBI" id="CHEBI:78442"/>
        <dbReference type="ChEBI" id="CHEBI:78527"/>
        <dbReference type="ChEBI" id="CHEBI:456215"/>
        <dbReference type="EC" id="6.1.1.21"/>
    </reaction>
</comment>
<dbReference type="GO" id="GO:0004821">
    <property type="term" value="F:histidine-tRNA ligase activity"/>
    <property type="evidence" value="ECO:0007669"/>
    <property type="project" value="UniProtKB-EC"/>
</dbReference>
<keyword evidence="5" id="KW-0547">Nucleotide-binding</keyword>
<evidence type="ECO:0000256" key="8">
    <source>
        <dbReference type="ARBA" id="ARBA00023146"/>
    </source>
</evidence>
<evidence type="ECO:0000256" key="6">
    <source>
        <dbReference type="ARBA" id="ARBA00022840"/>
    </source>
</evidence>
<evidence type="ECO:0000256" key="5">
    <source>
        <dbReference type="ARBA" id="ARBA00022741"/>
    </source>
</evidence>
<accession>A0ABS4HY00</accession>
<evidence type="ECO:0000256" key="4">
    <source>
        <dbReference type="ARBA" id="ARBA00022490"/>
    </source>
</evidence>
<keyword evidence="6" id="KW-0067">ATP-binding</keyword>
<dbReference type="PIRSF" id="PIRSF001549">
    <property type="entry name" value="His-tRNA_synth"/>
    <property type="match status" value="1"/>
</dbReference>
<dbReference type="Proteomes" id="UP001519344">
    <property type="component" value="Unassembled WGS sequence"/>
</dbReference>
<dbReference type="RefSeq" id="WP_167058752.1">
    <property type="nucleotide sequence ID" value="NZ_JAAOZR010000019.1"/>
</dbReference>
<comment type="caution">
    <text evidence="12">The sequence shown here is derived from an EMBL/GenBank/DDBJ whole genome shotgun (WGS) entry which is preliminary data.</text>
</comment>
<dbReference type="PANTHER" id="PTHR11476:SF7">
    <property type="entry name" value="HISTIDINE--TRNA LIGASE"/>
    <property type="match status" value="1"/>
</dbReference>
<feature type="domain" description="Aminoacyl-transfer RNA synthetases class-II family profile" evidence="11">
    <location>
        <begin position="1"/>
        <end position="333"/>
    </location>
</feature>
<comment type="similarity">
    <text evidence="1">Belongs to the class-II aminoacyl-tRNA synthetase family.</text>
</comment>
<keyword evidence="8" id="KW-0030">Aminoacyl-tRNA synthetase</keyword>
<keyword evidence="13" id="KW-1185">Reference proteome</keyword>
<dbReference type="InterPro" id="IPR015807">
    <property type="entry name" value="His-tRNA-ligase"/>
</dbReference>
<evidence type="ECO:0000256" key="2">
    <source>
        <dbReference type="ARBA" id="ARBA00012815"/>
    </source>
</evidence>
<dbReference type="EMBL" id="JAGGKV010000005">
    <property type="protein sequence ID" value="MBP1963365.1"/>
    <property type="molecule type" value="Genomic_DNA"/>
</dbReference>
<dbReference type="EC" id="6.1.1.21" evidence="2 10"/>
<evidence type="ECO:0000256" key="3">
    <source>
        <dbReference type="ARBA" id="ARBA00017399"/>
    </source>
</evidence>
<dbReference type="InterPro" id="IPR004516">
    <property type="entry name" value="HisRS/HisZ"/>
</dbReference>
<evidence type="ECO:0000256" key="9">
    <source>
        <dbReference type="ARBA" id="ARBA00047639"/>
    </source>
</evidence>
<dbReference type="InterPro" id="IPR006195">
    <property type="entry name" value="aa-tRNA-synth_II"/>
</dbReference>
<dbReference type="PANTHER" id="PTHR11476">
    <property type="entry name" value="HISTIDYL-TRNA SYNTHETASE"/>
    <property type="match status" value="1"/>
</dbReference>
<gene>
    <name evidence="12" type="ORF">J2Z65_002581</name>
</gene>
<dbReference type="CDD" id="cd00773">
    <property type="entry name" value="HisRS-like_core"/>
    <property type="match status" value="1"/>
</dbReference>
<keyword evidence="4" id="KW-0963">Cytoplasm</keyword>